<evidence type="ECO:0000256" key="1">
    <source>
        <dbReference type="SAM" id="MobiDB-lite"/>
    </source>
</evidence>
<reference evidence="4" key="1">
    <citation type="submission" date="2011-01" db="EMBL/GenBank/DDBJ databases">
        <title>Complete sequence of chromosome of Acidobacterium sp. MP5ACTX9.</title>
        <authorList>
            <consortium name="US DOE Joint Genome Institute"/>
            <person name="Lucas S."/>
            <person name="Copeland A."/>
            <person name="Lapidus A."/>
            <person name="Cheng J.-F."/>
            <person name="Goodwin L."/>
            <person name="Pitluck S."/>
            <person name="Teshima H."/>
            <person name="Detter J.C."/>
            <person name="Han C."/>
            <person name="Tapia R."/>
            <person name="Land M."/>
            <person name="Hauser L."/>
            <person name="Kyrpides N."/>
            <person name="Ivanova N."/>
            <person name="Ovchinnikova G."/>
            <person name="Pagani I."/>
            <person name="Rawat S.R."/>
            <person name="Mannisto M."/>
            <person name="Haggblom M.M."/>
            <person name="Woyke T."/>
        </authorList>
    </citation>
    <scope>NUCLEOTIDE SEQUENCE [LARGE SCALE GENOMIC DNA]</scope>
    <source>
        <strain evidence="4">MP5ACTX9</strain>
    </source>
</reference>
<accession>E8X106</accession>
<feature type="domain" description="HPr kinase/phosphorylase C-terminal" evidence="2">
    <location>
        <begin position="111"/>
        <end position="157"/>
    </location>
</feature>
<dbReference type="PaxDb" id="1198114-AciX9_0804"/>
<keyword evidence="4" id="KW-1185">Reference proteome</keyword>
<dbReference type="Pfam" id="PF07475">
    <property type="entry name" value="Hpr_kinase_C"/>
    <property type="match status" value="1"/>
</dbReference>
<dbReference type="KEGG" id="acm:AciX9_0804"/>
<proteinExistence type="predicted"/>
<dbReference type="SUPFAM" id="SSF53795">
    <property type="entry name" value="PEP carboxykinase-like"/>
    <property type="match status" value="1"/>
</dbReference>
<dbReference type="OrthoDB" id="548254at2"/>
<dbReference type="InterPro" id="IPR011104">
    <property type="entry name" value="Hpr_kin/Pase_C"/>
</dbReference>
<dbReference type="STRING" id="1198114.AciX9_0804"/>
<organism evidence="4">
    <name type="scientific">Granulicella tundricola (strain ATCC BAA-1859 / DSM 23138 / MP5ACTX9)</name>
    <dbReference type="NCBI Taxonomy" id="1198114"/>
    <lineage>
        <taxon>Bacteria</taxon>
        <taxon>Pseudomonadati</taxon>
        <taxon>Acidobacteriota</taxon>
        <taxon>Terriglobia</taxon>
        <taxon>Terriglobales</taxon>
        <taxon>Acidobacteriaceae</taxon>
        <taxon>Granulicella</taxon>
    </lineage>
</organism>
<dbReference type="InterPro" id="IPR027417">
    <property type="entry name" value="P-loop_NTPase"/>
</dbReference>
<evidence type="ECO:0000259" key="2">
    <source>
        <dbReference type="Pfam" id="PF07475"/>
    </source>
</evidence>
<dbReference type="HOGENOM" id="CLU_073290_1_0_0"/>
<evidence type="ECO:0000313" key="3">
    <source>
        <dbReference type="EMBL" id="ADW67872.1"/>
    </source>
</evidence>
<dbReference type="Gene3D" id="3.40.50.300">
    <property type="entry name" value="P-loop containing nucleotide triphosphate hydrolases"/>
    <property type="match status" value="1"/>
</dbReference>
<evidence type="ECO:0000313" key="4">
    <source>
        <dbReference type="Proteomes" id="UP000000343"/>
    </source>
</evidence>
<dbReference type="RefSeq" id="WP_013579197.1">
    <property type="nucleotide sequence ID" value="NC_015064.1"/>
</dbReference>
<sequence length="300" mass="32557">MTPPYRAMAFGCTWQSDIPLPSFESDPGEAEPDILVSQSHGPPPDRGDSPSASRLRNLPGGSRFIVEGIATIDTYGGKRAEIYLGLNWSGVMPVEFFGSVSGLFMTWRGAIAMHGSAVEWNGHAILICGHSGAGKSTLAAALIARGARLISDDLSILHPRKANQPPLLYAGRRAMRLFPDIAQMLGDRVLCTEAPGSVDGKKLVVPPRIPATQAVPLGQVIVLDDEILQTQSTQEQEASQILEAHLYRPRAYAQIPGLFLRQAQIKSLARIVPVSTMQRQEARNARQFEMIAEVAENKLT</sequence>
<dbReference type="GO" id="GO:0000155">
    <property type="term" value="F:phosphorelay sensor kinase activity"/>
    <property type="evidence" value="ECO:0007669"/>
    <property type="project" value="InterPro"/>
</dbReference>
<gene>
    <name evidence="3" type="ordered locus">AciX9_0804</name>
</gene>
<dbReference type="eggNOG" id="COG1493">
    <property type="taxonomic scope" value="Bacteria"/>
</dbReference>
<feature type="region of interest" description="Disordered" evidence="1">
    <location>
        <begin position="16"/>
        <end position="58"/>
    </location>
</feature>
<dbReference type="GO" id="GO:0005524">
    <property type="term" value="F:ATP binding"/>
    <property type="evidence" value="ECO:0007669"/>
    <property type="project" value="InterPro"/>
</dbReference>
<protein>
    <recommendedName>
        <fullName evidence="2">HPr kinase/phosphorylase C-terminal domain-containing protein</fullName>
    </recommendedName>
</protein>
<dbReference type="AlphaFoldDB" id="E8X106"/>
<dbReference type="GO" id="GO:0006109">
    <property type="term" value="P:regulation of carbohydrate metabolic process"/>
    <property type="evidence" value="ECO:0007669"/>
    <property type="project" value="InterPro"/>
</dbReference>
<dbReference type="EMBL" id="CP002480">
    <property type="protein sequence ID" value="ADW67872.1"/>
    <property type="molecule type" value="Genomic_DNA"/>
</dbReference>
<dbReference type="Proteomes" id="UP000000343">
    <property type="component" value="Chromosome"/>
</dbReference>
<name>E8X106_GRATM</name>